<evidence type="ECO:0000256" key="1">
    <source>
        <dbReference type="SAM" id="MobiDB-lite"/>
    </source>
</evidence>
<dbReference type="Gene3D" id="2.70.70.10">
    <property type="entry name" value="Glucose Permease (Domain IIA)"/>
    <property type="match status" value="1"/>
</dbReference>
<dbReference type="PANTHER" id="PTHR21666:SF290">
    <property type="entry name" value="PEPTIDASE M23 DOMAIN PROTEIN"/>
    <property type="match status" value="1"/>
</dbReference>
<dbReference type="KEGG" id="mpro:BJP34_03565"/>
<dbReference type="STRING" id="1458985.BJP34_03565"/>
<sequence>MKSLSSHGSLSGLEHYSPSSPTPLLSAKHLAKRLITTTAIALASGFVALCQPVQALQVQVQPDNPQLGDTLSVVIQTETVGSPPTVSMGQKTYPTFAAGTNRYRALVPTTPLDKPGKLVLRVAGDGKVNNIAVPLQNRSFPVQRIRLSGKASAPATQFELNRVAQFKKLLTPEKFWNGKFYRPNNARVSSVFGIRRYYNGVFAKNYYHRGVDYAGGFGSPVVAPAAGRIALVGRESQGFRVHGNTVGINHGQGVLSIMLHLSQIKVKEGDFVQAGQVIGSIGSTGASTGPHLHWGLYVHGQSVDPVPWRWQGVN</sequence>
<dbReference type="RefSeq" id="WP_070396474.1">
    <property type="nucleotide sequence ID" value="NZ_CP017599.1"/>
</dbReference>
<accession>A0A1D8U2J8</accession>
<dbReference type="Pfam" id="PF01551">
    <property type="entry name" value="Peptidase_M23"/>
    <property type="match status" value="1"/>
</dbReference>
<feature type="region of interest" description="Disordered" evidence="1">
    <location>
        <begin position="1"/>
        <end position="21"/>
    </location>
</feature>
<dbReference type="EMBL" id="CP017599">
    <property type="protein sequence ID" value="AOX04110.1"/>
    <property type="molecule type" value="Genomic_DNA"/>
</dbReference>
<protein>
    <submittedName>
        <fullName evidence="3">Peptidase</fullName>
    </submittedName>
</protein>
<dbReference type="CDD" id="cd12797">
    <property type="entry name" value="M23_peptidase"/>
    <property type="match status" value="1"/>
</dbReference>
<reference evidence="4" key="1">
    <citation type="submission" date="2016-10" db="EMBL/GenBank/DDBJ databases">
        <title>Comparative genomics uncovers the prolific and rare metabolic potential of the cyanobacterial genus Moorea.</title>
        <authorList>
            <person name="Leao T."/>
            <person name="Castelao G."/>
            <person name="Korobeynikov A."/>
            <person name="Monroe E.A."/>
            <person name="Podell S."/>
            <person name="Glukhov E."/>
            <person name="Allen E."/>
            <person name="Gerwick W.H."/>
            <person name="Gerwick L."/>
        </authorList>
    </citation>
    <scope>NUCLEOTIDE SEQUENCE [LARGE SCALE GENOMIC DNA]</scope>
    <source>
        <strain evidence="4">PAL-8-15-08-1</strain>
    </source>
</reference>
<feature type="compositionally biased region" description="Low complexity" evidence="1">
    <location>
        <begin position="1"/>
        <end position="13"/>
    </location>
</feature>
<organism evidence="3 4">
    <name type="scientific">Moorena producens PAL-8-15-08-1</name>
    <dbReference type="NCBI Taxonomy" id="1458985"/>
    <lineage>
        <taxon>Bacteria</taxon>
        <taxon>Bacillati</taxon>
        <taxon>Cyanobacteriota</taxon>
        <taxon>Cyanophyceae</taxon>
        <taxon>Coleofasciculales</taxon>
        <taxon>Coleofasciculaceae</taxon>
        <taxon>Moorena</taxon>
    </lineage>
</organism>
<dbReference type="AlphaFoldDB" id="A0A1D8U2J8"/>
<dbReference type="SUPFAM" id="SSF51261">
    <property type="entry name" value="Duplicated hybrid motif"/>
    <property type="match status" value="1"/>
</dbReference>
<name>A0A1D8U2J8_9CYAN</name>
<dbReference type="OrthoDB" id="507840at2"/>
<dbReference type="Proteomes" id="UP000177870">
    <property type="component" value="Chromosome"/>
</dbReference>
<gene>
    <name evidence="3" type="ORF">BJP34_03565</name>
</gene>
<dbReference type="InterPro" id="IPR016047">
    <property type="entry name" value="M23ase_b-sheet_dom"/>
</dbReference>
<proteinExistence type="predicted"/>
<evidence type="ECO:0000259" key="2">
    <source>
        <dbReference type="Pfam" id="PF01551"/>
    </source>
</evidence>
<dbReference type="InterPro" id="IPR011055">
    <property type="entry name" value="Dup_hybrid_motif"/>
</dbReference>
<evidence type="ECO:0000313" key="3">
    <source>
        <dbReference type="EMBL" id="AOX04110.1"/>
    </source>
</evidence>
<dbReference type="GO" id="GO:0004222">
    <property type="term" value="F:metalloendopeptidase activity"/>
    <property type="evidence" value="ECO:0007669"/>
    <property type="project" value="TreeGrafter"/>
</dbReference>
<dbReference type="PANTHER" id="PTHR21666">
    <property type="entry name" value="PEPTIDASE-RELATED"/>
    <property type="match status" value="1"/>
</dbReference>
<feature type="domain" description="M23ase beta-sheet core" evidence="2">
    <location>
        <begin position="207"/>
        <end position="305"/>
    </location>
</feature>
<evidence type="ECO:0000313" key="4">
    <source>
        <dbReference type="Proteomes" id="UP000177870"/>
    </source>
</evidence>
<dbReference type="InterPro" id="IPR050570">
    <property type="entry name" value="Cell_wall_metabolism_enzyme"/>
</dbReference>